<proteinExistence type="predicted"/>
<gene>
    <name evidence="1" type="ORF">Agub_g15388</name>
</gene>
<keyword evidence="2" id="KW-1185">Reference proteome</keyword>
<dbReference type="SUPFAM" id="SSF103511">
    <property type="entry name" value="Chlorophyll a-b binding protein"/>
    <property type="match status" value="1"/>
</dbReference>
<dbReference type="EMBL" id="BMAR01000071">
    <property type="protein sequence ID" value="GFR52776.1"/>
    <property type="molecule type" value="Genomic_DNA"/>
</dbReference>
<dbReference type="Proteomes" id="UP001054857">
    <property type="component" value="Unassembled WGS sequence"/>
</dbReference>
<sequence>RSQLWEALSTNCPHSLCTPFARLSVITALAYPCINELTYSTHISTVTTTLTMALLAPLRGVRPSVRPCAARGRRVLVCRAEAQPPAQTPPKIPEWVPESALPSLQFLLSTDFRLQETELYRTRLQQYVESDMFKRSTGWKELPETINGRAAMLGFLVCALREVAGGGPVLAQLAGSPLLVLGALGLLVAASTVPIYKAVQGDYLSALRDTHGVPEGVFTEPLERLHGRLAMLGLAGLLAAEALVGRALL</sequence>
<protein>
    <recommendedName>
        <fullName evidence="3">Early light-induced protein</fullName>
    </recommendedName>
</protein>
<evidence type="ECO:0000313" key="1">
    <source>
        <dbReference type="EMBL" id="GFR52776.1"/>
    </source>
</evidence>
<comment type="caution">
    <text evidence="1">The sequence shown here is derived from an EMBL/GenBank/DDBJ whole genome shotgun (WGS) entry which is preliminary data.</text>
</comment>
<feature type="non-terminal residue" evidence="1">
    <location>
        <position position="249"/>
    </location>
</feature>
<organism evidence="1 2">
    <name type="scientific">Astrephomene gubernaculifera</name>
    <dbReference type="NCBI Taxonomy" id="47775"/>
    <lineage>
        <taxon>Eukaryota</taxon>
        <taxon>Viridiplantae</taxon>
        <taxon>Chlorophyta</taxon>
        <taxon>core chlorophytes</taxon>
        <taxon>Chlorophyceae</taxon>
        <taxon>CS clade</taxon>
        <taxon>Chlamydomonadales</taxon>
        <taxon>Astrephomenaceae</taxon>
        <taxon>Astrephomene</taxon>
    </lineage>
</organism>
<evidence type="ECO:0008006" key="3">
    <source>
        <dbReference type="Google" id="ProtNLM"/>
    </source>
</evidence>
<evidence type="ECO:0000313" key="2">
    <source>
        <dbReference type="Proteomes" id="UP001054857"/>
    </source>
</evidence>
<name>A0AAD3HTV6_9CHLO</name>
<accession>A0AAD3HTV6</accession>
<dbReference type="AlphaFoldDB" id="A0AAD3HTV6"/>
<reference evidence="1 2" key="1">
    <citation type="journal article" date="2021" name="Sci. Rep.">
        <title>Genome sequencing of the multicellular alga Astrephomene provides insights into convergent evolution of germ-soma differentiation.</title>
        <authorList>
            <person name="Yamashita S."/>
            <person name="Yamamoto K."/>
            <person name="Matsuzaki R."/>
            <person name="Suzuki S."/>
            <person name="Yamaguchi H."/>
            <person name="Hirooka S."/>
            <person name="Minakuchi Y."/>
            <person name="Miyagishima S."/>
            <person name="Kawachi M."/>
            <person name="Toyoda A."/>
            <person name="Nozaki H."/>
        </authorList>
    </citation>
    <scope>NUCLEOTIDE SEQUENCE [LARGE SCALE GENOMIC DNA]</scope>
    <source>
        <strain evidence="1 2">NIES-4017</strain>
    </source>
</reference>